<dbReference type="Pfam" id="PF13302">
    <property type="entry name" value="Acetyltransf_3"/>
    <property type="match status" value="1"/>
</dbReference>
<gene>
    <name evidence="2" type="ORF">EPJ78_03990</name>
</gene>
<sequence length="188" mass="22272">MQHLGTFNLETDRLILRKFKIEDATDMYNNWASDNEVTKYLSWKTHLNIEETKEIIKSWIENYYKSDFYQWAIVLKENNQAIGSISVVKNDDSIEMVHIGYCISKKYWNKGITSEAFERIIKFFFEEVKVNRIEAVHNEKNIYSGKVMLKCKLKKEGILRDALKDNSGITDCLIYSILKREYFTNNLL</sequence>
<comment type="caution">
    <text evidence="2">The sequence shown here is derived from an EMBL/GenBank/DDBJ whole genome shotgun (WGS) entry which is preliminary data.</text>
</comment>
<evidence type="ECO:0000313" key="2">
    <source>
        <dbReference type="EMBL" id="TXJ37879.1"/>
    </source>
</evidence>
<evidence type="ECO:0000313" key="3">
    <source>
        <dbReference type="Proteomes" id="UP000322814"/>
    </source>
</evidence>
<dbReference type="Gene3D" id="3.40.630.30">
    <property type="match status" value="1"/>
</dbReference>
<dbReference type="PANTHER" id="PTHR43792">
    <property type="entry name" value="GNAT FAMILY, PUTATIVE (AFU_ORTHOLOGUE AFUA_3G00765)-RELATED-RELATED"/>
    <property type="match status" value="1"/>
</dbReference>
<dbReference type="PROSITE" id="PS51186">
    <property type="entry name" value="GNAT"/>
    <property type="match status" value="1"/>
</dbReference>
<evidence type="ECO:0000259" key="1">
    <source>
        <dbReference type="PROSITE" id="PS51186"/>
    </source>
</evidence>
<dbReference type="PANTHER" id="PTHR43792:SF1">
    <property type="entry name" value="N-ACETYLTRANSFERASE DOMAIN-CONTAINING PROTEIN"/>
    <property type="match status" value="1"/>
</dbReference>
<dbReference type="GO" id="GO:0016747">
    <property type="term" value="F:acyltransferase activity, transferring groups other than amino-acyl groups"/>
    <property type="evidence" value="ECO:0007669"/>
    <property type="project" value="InterPro"/>
</dbReference>
<dbReference type="Proteomes" id="UP000322814">
    <property type="component" value="Unassembled WGS sequence"/>
</dbReference>
<dbReference type="RefSeq" id="WP_147770603.1">
    <property type="nucleotide sequence ID" value="NZ_SAYB01000003.1"/>
</dbReference>
<feature type="domain" description="N-acetyltransferase" evidence="1">
    <location>
        <begin position="14"/>
        <end position="181"/>
    </location>
</feature>
<dbReference type="AlphaFoldDB" id="A0A5C8EIW2"/>
<protein>
    <submittedName>
        <fullName evidence="2">N-acetyltransferase</fullName>
    </submittedName>
</protein>
<accession>A0A5C8EIW2</accession>
<proteinExistence type="predicted"/>
<dbReference type="EMBL" id="SAYB01000003">
    <property type="protein sequence ID" value="TXJ37879.1"/>
    <property type="molecule type" value="Genomic_DNA"/>
</dbReference>
<organism evidence="2 3">
    <name type="scientific">Brachyspira aalborgi</name>
    <dbReference type="NCBI Taxonomy" id="29522"/>
    <lineage>
        <taxon>Bacteria</taxon>
        <taxon>Pseudomonadati</taxon>
        <taxon>Spirochaetota</taxon>
        <taxon>Spirochaetia</taxon>
        <taxon>Brachyspirales</taxon>
        <taxon>Brachyspiraceae</taxon>
        <taxon>Brachyspira</taxon>
    </lineage>
</organism>
<dbReference type="InterPro" id="IPR051531">
    <property type="entry name" value="N-acetyltransferase"/>
</dbReference>
<dbReference type="SUPFAM" id="SSF55729">
    <property type="entry name" value="Acyl-CoA N-acyltransferases (Nat)"/>
    <property type="match status" value="1"/>
</dbReference>
<dbReference type="InterPro" id="IPR000182">
    <property type="entry name" value="GNAT_dom"/>
</dbReference>
<name>A0A5C8EIW2_9SPIR</name>
<dbReference type="InterPro" id="IPR016181">
    <property type="entry name" value="Acyl_CoA_acyltransferase"/>
</dbReference>
<keyword evidence="2" id="KW-0808">Transferase</keyword>
<reference evidence="2 3" key="1">
    <citation type="journal article" date="1992" name="Lakartidningen">
        <title>[Penicillin V and not amoxicillin is the first choice preparation in acute otitis].</title>
        <authorList>
            <person name="Kamme C."/>
            <person name="Lundgren K."/>
            <person name="Prellner K."/>
        </authorList>
    </citation>
    <scope>NUCLEOTIDE SEQUENCE [LARGE SCALE GENOMIC DNA]</scope>
    <source>
        <strain evidence="2 3">PC4580III</strain>
    </source>
</reference>